<keyword evidence="2" id="KW-1133">Transmembrane helix</keyword>
<feature type="non-terminal residue" evidence="3">
    <location>
        <position position="161"/>
    </location>
</feature>
<accession>A0A7K8ZAX2</accession>
<feature type="compositionally biased region" description="Basic and acidic residues" evidence="1">
    <location>
        <begin position="99"/>
        <end position="116"/>
    </location>
</feature>
<feature type="non-terminal residue" evidence="3">
    <location>
        <position position="1"/>
    </location>
</feature>
<comment type="caution">
    <text evidence="3">The sequence shown here is derived from an EMBL/GenBank/DDBJ whole genome shotgun (WGS) entry which is preliminary data.</text>
</comment>
<dbReference type="PANTHER" id="PTHR36132">
    <property type="entry name" value="TRANSMEMBRANE PROTEIN 221"/>
    <property type="match status" value="1"/>
</dbReference>
<evidence type="ECO:0000256" key="2">
    <source>
        <dbReference type="SAM" id="Phobius"/>
    </source>
</evidence>
<dbReference type="AlphaFoldDB" id="A0A7K8ZAX2"/>
<keyword evidence="4" id="KW-1185">Reference proteome</keyword>
<evidence type="ECO:0000256" key="1">
    <source>
        <dbReference type="SAM" id="MobiDB-lite"/>
    </source>
</evidence>
<organism evidence="3 4">
    <name type="scientific">Sakesphorus luctuosus</name>
    <dbReference type="NCBI Taxonomy" id="419690"/>
    <lineage>
        <taxon>Eukaryota</taxon>
        <taxon>Metazoa</taxon>
        <taxon>Chordata</taxon>
        <taxon>Craniata</taxon>
        <taxon>Vertebrata</taxon>
        <taxon>Euteleostomi</taxon>
        <taxon>Archelosauria</taxon>
        <taxon>Archosauria</taxon>
        <taxon>Dinosauria</taxon>
        <taxon>Saurischia</taxon>
        <taxon>Theropoda</taxon>
        <taxon>Coelurosauria</taxon>
        <taxon>Aves</taxon>
        <taxon>Neognathae</taxon>
        <taxon>Neoaves</taxon>
        <taxon>Telluraves</taxon>
        <taxon>Australaves</taxon>
        <taxon>Passeriformes</taxon>
        <taxon>Thamnophilidae</taxon>
        <taxon>Sakesphorus</taxon>
    </lineage>
</organism>
<name>A0A7K8ZAX2_9PASS</name>
<dbReference type="PANTHER" id="PTHR36132:SF1">
    <property type="entry name" value="TRANSMEMBRANE PROTEIN 221"/>
    <property type="match status" value="1"/>
</dbReference>
<gene>
    <name evidence="3" type="primary">Tmem221</name>
    <name evidence="3" type="ORF">SAKLUC_R15476</name>
</gene>
<feature type="region of interest" description="Disordered" evidence="1">
    <location>
        <begin position="65"/>
        <end position="117"/>
    </location>
</feature>
<evidence type="ECO:0000313" key="4">
    <source>
        <dbReference type="Proteomes" id="UP000558958"/>
    </source>
</evidence>
<feature type="compositionally biased region" description="Basic and acidic residues" evidence="1">
    <location>
        <begin position="74"/>
        <end position="90"/>
    </location>
</feature>
<keyword evidence="2" id="KW-0812">Transmembrane</keyword>
<reference evidence="3 4" key="1">
    <citation type="submission" date="2019-09" db="EMBL/GenBank/DDBJ databases">
        <title>Bird 10,000 Genomes (B10K) Project - Family phase.</title>
        <authorList>
            <person name="Zhang G."/>
        </authorList>
    </citation>
    <scope>NUCLEOTIDE SEQUENCE [LARGE SCALE GENOMIC DNA]</scope>
    <source>
        <strain evidence="3">B10K-DU-001-06</strain>
        <tissue evidence="3">Muscle</tissue>
    </source>
</reference>
<dbReference type="EMBL" id="VWZD01013515">
    <property type="protein sequence ID" value="NXG12435.1"/>
    <property type="molecule type" value="Genomic_DNA"/>
</dbReference>
<feature type="transmembrane region" description="Helical" evidence="2">
    <location>
        <begin position="27"/>
        <end position="54"/>
    </location>
</feature>
<protein>
    <submittedName>
        <fullName evidence="3">TM221 protein</fullName>
    </submittedName>
</protein>
<evidence type="ECO:0000313" key="3">
    <source>
        <dbReference type="EMBL" id="NXG12435.1"/>
    </source>
</evidence>
<proteinExistence type="predicted"/>
<sequence length="161" mass="17337">CPSHTALCPPALPALANYTVLALGLRAGLPCACLLSSGILVLLITVTHTLLQAWRLSRRSYRSMYDSDSAQPSDVHKDVASLRPRPEIHRKFSFPEGSGGRDRDGHGSDGHGSDRPRMHRALSVESALLQAQGKAWNVITQEMGTVMARKPAASAKDSTLV</sequence>
<keyword evidence="2" id="KW-0472">Membrane</keyword>
<dbReference type="InterPro" id="IPR053101">
    <property type="entry name" value="TM221"/>
</dbReference>
<dbReference type="Proteomes" id="UP000558958">
    <property type="component" value="Unassembled WGS sequence"/>
</dbReference>